<dbReference type="GO" id="GO:0005634">
    <property type="term" value="C:nucleus"/>
    <property type="evidence" value="ECO:0007669"/>
    <property type="project" value="TreeGrafter"/>
</dbReference>
<feature type="domain" description="Rhodanese" evidence="1">
    <location>
        <begin position="76"/>
        <end position="176"/>
    </location>
</feature>
<dbReference type="PROSITE" id="PS50206">
    <property type="entry name" value="RHODANESE_3"/>
    <property type="match status" value="1"/>
</dbReference>
<name>A0A8K0TC48_9PEZI</name>
<organism evidence="2 3">
    <name type="scientific">Plectosphaerella cucumerina</name>
    <dbReference type="NCBI Taxonomy" id="40658"/>
    <lineage>
        <taxon>Eukaryota</taxon>
        <taxon>Fungi</taxon>
        <taxon>Dikarya</taxon>
        <taxon>Ascomycota</taxon>
        <taxon>Pezizomycotina</taxon>
        <taxon>Sordariomycetes</taxon>
        <taxon>Hypocreomycetidae</taxon>
        <taxon>Glomerellales</taxon>
        <taxon>Plectosphaerellaceae</taxon>
        <taxon>Plectosphaerella</taxon>
    </lineage>
</organism>
<comment type="caution">
    <text evidence="2">The sequence shown here is derived from an EMBL/GenBank/DDBJ whole genome shotgun (WGS) entry which is preliminary data.</text>
</comment>
<dbReference type="InterPro" id="IPR036873">
    <property type="entry name" value="Rhodanese-like_dom_sf"/>
</dbReference>
<protein>
    <submittedName>
        <fullName evidence="2">Rhodanese-like domain-containing protein</fullName>
    </submittedName>
</protein>
<evidence type="ECO:0000313" key="3">
    <source>
        <dbReference type="Proteomes" id="UP000813385"/>
    </source>
</evidence>
<dbReference type="EMBL" id="JAGPXD010000003">
    <property type="protein sequence ID" value="KAH7361924.1"/>
    <property type="molecule type" value="Genomic_DNA"/>
</dbReference>
<accession>A0A8K0TC48</accession>
<dbReference type="InterPro" id="IPR001763">
    <property type="entry name" value="Rhodanese-like_dom"/>
</dbReference>
<dbReference type="AlphaFoldDB" id="A0A8K0TC48"/>
<reference evidence="2" key="1">
    <citation type="journal article" date="2021" name="Nat. Commun.">
        <title>Genetic determinants of endophytism in the Arabidopsis root mycobiome.</title>
        <authorList>
            <person name="Mesny F."/>
            <person name="Miyauchi S."/>
            <person name="Thiergart T."/>
            <person name="Pickel B."/>
            <person name="Atanasova L."/>
            <person name="Karlsson M."/>
            <person name="Huettel B."/>
            <person name="Barry K.W."/>
            <person name="Haridas S."/>
            <person name="Chen C."/>
            <person name="Bauer D."/>
            <person name="Andreopoulos W."/>
            <person name="Pangilinan J."/>
            <person name="LaButti K."/>
            <person name="Riley R."/>
            <person name="Lipzen A."/>
            <person name="Clum A."/>
            <person name="Drula E."/>
            <person name="Henrissat B."/>
            <person name="Kohler A."/>
            <person name="Grigoriev I.V."/>
            <person name="Martin F.M."/>
            <person name="Hacquard S."/>
        </authorList>
    </citation>
    <scope>NUCLEOTIDE SEQUENCE</scope>
    <source>
        <strain evidence="2">MPI-CAGE-AT-0016</strain>
    </source>
</reference>
<gene>
    <name evidence="2" type="ORF">B0T11DRAFT_279840</name>
</gene>
<dbReference type="SMART" id="SM00450">
    <property type="entry name" value="RHOD"/>
    <property type="match status" value="1"/>
</dbReference>
<dbReference type="SUPFAM" id="SSF52821">
    <property type="entry name" value="Rhodanese/Cell cycle control phosphatase"/>
    <property type="match status" value="1"/>
</dbReference>
<evidence type="ECO:0000313" key="2">
    <source>
        <dbReference type="EMBL" id="KAH7361924.1"/>
    </source>
</evidence>
<dbReference type="PANTHER" id="PTHR10828">
    <property type="entry name" value="M-PHASE INDUCER PHOSPHATASE DUAL SPECIFICITY PHOSPHATASE CDC25"/>
    <property type="match status" value="1"/>
</dbReference>
<dbReference type="PANTHER" id="PTHR10828:SF50">
    <property type="entry name" value="REDUCTASE (ARC2), PUTATIVE (AFU_ORTHOLOGUE AFUA_6G13400)-RELATED"/>
    <property type="match status" value="1"/>
</dbReference>
<dbReference type="GO" id="GO:0005737">
    <property type="term" value="C:cytoplasm"/>
    <property type="evidence" value="ECO:0007669"/>
    <property type="project" value="TreeGrafter"/>
</dbReference>
<sequence>MFQRALLSSRTAFVRSSGFQSTRSSLSAGLQIYDMETPKPWHAAYPAPRNAGPDGLTSSQVLDLLRQRAEDEARGRKSNFVLVDLRRNDHQGGTIRGSINLPAQSLYPSIPQLYDLFRAAGVQTVIWYCGSSKGRGTRAAGWFQDHIQDRQDHEMQSVILSGGIKGWVASGDEYVAFMDGFDAAEWEQQQ</sequence>
<keyword evidence="3" id="KW-1185">Reference proteome</keyword>
<dbReference type="GO" id="GO:0004725">
    <property type="term" value="F:protein tyrosine phosphatase activity"/>
    <property type="evidence" value="ECO:0007669"/>
    <property type="project" value="TreeGrafter"/>
</dbReference>
<dbReference type="Proteomes" id="UP000813385">
    <property type="component" value="Unassembled WGS sequence"/>
</dbReference>
<dbReference type="OrthoDB" id="8300214at2759"/>
<dbReference type="Gene3D" id="3.40.250.10">
    <property type="entry name" value="Rhodanese-like domain"/>
    <property type="match status" value="1"/>
</dbReference>
<evidence type="ECO:0000259" key="1">
    <source>
        <dbReference type="PROSITE" id="PS50206"/>
    </source>
</evidence>
<proteinExistence type="predicted"/>
<dbReference type="Pfam" id="PF00581">
    <property type="entry name" value="Rhodanese"/>
    <property type="match status" value="1"/>
</dbReference>